<comment type="caution">
    <text evidence="2">The sequence shown here is derived from an EMBL/GenBank/DDBJ whole genome shotgun (WGS) entry which is preliminary data.</text>
</comment>
<keyword evidence="1" id="KW-0472">Membrane</keyword>
<protein>
    <recommendedName>
        <fullName evidence="4">Protein shisa-5</fullName>
    </recommendedName>
</protein>
<evidence type="ECO:0000313" key="2">
    <source>
        <dbReference type="EMBL" id="KAK9967326.1"/>
    </source>
</evidence>
<feature type="transmembrane region" description="Helical" evidence="1">
    <location>
        <begin position="20"/>
        <end position="44"/>
    </location>
</feature>
<keyword evidence="3" id="KW-1185">Reference proteome</keyword>
<sequence length="170" mass="18579">MKELGKPPRRETVNVELIGPILVILFVTSIIVLITCWVCPSCFLHKRFRSPRPVTATTTVVTTQFLPQPDVQGGRYLPYQPLPNNPPYEGQPMPIGAIKGQPYQETAGPAYPVPFSQAPNDGGQAMFPIQPAQPLLPTDYTSPQPAYNPTYVDSPGISLATAVQSVKTDY</sequence>
<keyword evidence="1" id="KW-0812">Transmembrane</keyword>
<evidence type="ECO:0000256" key="1">
    <source>
        <dbReference type="SAM" id="Phobius"/>
    </source>
</evidence>
<name>A0AAW2A143_CULAL</name>
<proteinExistence type="predicted"/>
<evidence type="ECO:0000313" key="3">
    <source>
        <dbReference type="Proteomes" id="UP001479290"/>
    </source>
</evidence>
<dbReference type="AlphaFoldDB" id="A0AAW2A143"/>
<gene>
    <name evidence="2" type="ORF">ABG768_001729</name>
</gene>
<organism evidence="2 3">
    <name type="scientific">Culter alburnus</name>
    <name type="common">Topmouth culter</name>
    <dbReference type="NCBI Taxonomy" id="194366"/>
    <lineage>
        <taxon>Eukaryota</taxon>
        <taxon>Metazoa</taxon>
        <taxon>Chordata</taxon>
        <taxon>Craniata</taxon>
        <taxon>Vertebrata</taxon>
        <taxon>Euteleostomi</taxon>
        <taxon>Actinopterygii</taxon>
        <taxon>Neopterygii</taxon>
        <taxon>Teleostei</taxon>
        <taxon>Ostariophysi</taxon>
        <taxon>Cypriniformes</taxon>
        <taxon>Xenocyprididae</taxon>
        <taxon>Xenocypridinae</taxon>
        <taxon>Culter</taxon>
    </lineage>
</organism>
<reference evidence="2 3" key="1">
    <citation type="submission" date="2024-05" db="EMBL/GenBank/DDBJ databases">
        <title>A high-quality chromosomal-level genome assembly of Topmouth culter (Culter alburnus).</title>
        <authorList>
            <person name="Zhao H."/>
        </authorList>
    </citation>
    <scope>NUCLEOTIDE SEQUENCE [LARGE SCALE GENOMIC DNA]</scope>
    <source>
        <strain evidence="2">CATC2023</strain>
        <tissue evidence="2">Muscle</tissue>
    </source>
</reference>
<dbReference type="Proteomes" id="UP001479290">
    <property type="component" value="Unassembled WGS sequence"/>
</dbReference>
<evidence type="ECO:0008006" key="4">
    <source>
        <dbReference type="Google" id="ProtNLM"/>
    </source>
</evidence>
<dbReference type="EMBL" id="JAWDJR010000010">
    <property type="protein sequence ID" value="KAK9967326.1"/>
    <property type="molecule type" value="Genomic_DNA"/>
</dbReference>
<accession>A0AAW2A143</accession>
<keyword evidence="1" id="KW-1133">Transmembrane helix</keyword>